<dbReference type="InParanoid" id="A0A0D0AI32"/>
<accession>A0A0D0AI32</accession>
<dbReference type="AlphaFoldDB" id="A0A0D0AI32"/>
<dbReference type="HOGENOM" id="CLU_2265516_0_0_1"/>
<protein>
    <submittedName>
        <fullName evidence="1">Uncharacterized protein</fullName>
    </submittedName>
</protein>
<proteinExistence type="predicted"/>
<name>A0A0D0AI32_9AGAM</name>
<keyword evidence="2" id="KW-1185">Reference proteome</keyword>
<reference evidence="1 2" key="1">
    <citation type="submission" date="2014-04" db="EMBL/GenBank/DDBJ databases">
        <authorList>
            <consortium name="DOE Joint Genome Institute"/>
            <person name="Kuo A."/>
            <person name="Ruytinx J."/>
            <person name="Rineau F."/>
            <person name="Colpaert J."/>
            <person name="Kohler A."/>
            <person name="Nagy L.G."/>
            <person name="Floudas D."/>
            <person name="Copeland A."/>
            <person name="Barry K.W."/>
            <person name="Cichocki N."/>
            <person name="Veneault-Fourrey C."/>
            <person name="LaButti K."/>
            <person name="Lindquist E.A."/>
            <person name="Lipzen A."/>
            <person name="Lundell T."/>
            <person name="Morin E."/>
            <person name="Murat C."/>
            <person name="Sun H."/>
            <person name="Tunlid A."/>
            <person name="Henrissat B."/>
            <person name="Grigoriev I.V."/>
            <person name="Hibbett D.S."/>
            <person name="Martin F."/>
            <person name="Nordberg H.P."/>
            <person name="Cantor M.N."/>
            <person name="Hua S.X."/>
        </authorList>
    </citation>
    <scope>NUCLEOTIDE SEQUENCE [LARGE SCALE GENOMIC DNA]</scope>
    <source>
        <strain evidence="1 2">UH-Slu-Lm8-n1</strain>
    </source>
</reference>
<evidence type="ECO:0000313" key="2">
    <source>
        <dbReference type="Proteomes" id="UP000054485"/>
    </source>
</evidence>
<sequence length="103" mass="11246">MVLWGRSALRSAGRLSTVSTTNVPFQDHSLLHISRACIPVPYPHPHQSQVSYYVMIRSSFSSGRQGIYPARSSPKLNPANHSMPVVSGFPSYLADSDISSFPG</sequence>
<dbReference type="Proteomes" id="UP000054485">
    <property type="component" value="Unassembled WGS sequence"/>
</dbReference>
<gene>
    <name evidence="1" type="ORF">CY34DRAFT_813264</name>
</gene>
<organism evidence="1 2">
    <name type="scientific">Suillus luteus UH-Slu-Lm8-n1</name>
    <dbReference type="NCBI Taxonomy" id="930992"/>
    <lineage>
        <taxon>Eukaryota</taxon>
        <taxon>Fungi</taxon>
        <taxon>Dikarya</taxon>
        <taxon>Basidiomycota</taxon>
        <taxon>Agaricomycotina</taxon>
        <taxon>Agaricomycetes</taxon>
        <taxon>Agaricomycetidae</taxon>
        <taxon>Boletales</taxon>
        <taxon>Suillineae</taxon>
        <taxon>Suillaceae</taxon>
        <taxon>Suillus</taxon>
    </lineage>
</organism>
<reference evidence="2" key="2">
    <citation type="submission" date="2015-01" db="EMBL/GenBank/DDBJ databases">
        <title>Evolutionary Origins and Diversification of the Mycorrhizal Mutualists.</title>
        <authorList>
            <consortium name="DOE Joint Genome Institute"/>
            <consortium name="Mycorrhizal Genomics Consortium"/>
            <person name="Kohler A."/>
            <person name="Kuo A."/>
            <person name="Nagy L.G."/>
            <person name="Floudas D."/>
            <person name="Copeland A."/>
            <person name="Barry K.W."/>
            <person name="Cichocki N."/>
            <person name="Veneault-Fourrey C."/>
            <person name="LaButti K."/>
            <person name="Lindquist E.A."/>
            <person name="Lipzen A."/>
            <person name="Lundell T."/>
            <person name="Morin E."/>
            <person name="Murat C."/>
            <person name="Riley R."/>
            <person name="Ohm R."/>
            <person name="Sun H."/>
            <person name="Tunlid A."/>
            <person name="Henrissat B."/>
            <person name="Grigoriev I.V."/>
            <person name="Hibbett D.S."/>
            <person name="Martin F."/>
        </authorList>
    </citation>
    <scope>NUCLEOTIDE SEQUENCE [LARGE SCALE GENOMIC DNA]</scope>
    <source>
        <strain evidence="2">UH-Slu-Lm8-n1</strain>
    </source>
</reference>
<evidence type="ECO:0000313" key="1">
    <source>
        <dbReference type="EMBL" id="KIK33917.1"/>
    </source>
</evidence>
<dbReference type="EMBL" id="KN835843">
    <property type="protein sequence ID" value="KIK33917.1"/>
    <property type="molecule type" value="Genomic_DNA"/>
</dbReference>